<evidence type="ECO:0000256" key="1">
    <source>
        <dbReference type="ARBA" id="ARBA00004308"/>
    </source>
</evidence>
<evidence type="ECO:0000256" key="6">
    <source>
        <dbReference type="ARBA" id="ARBA00023065"/>
    </source>
</evidence>
<keyword evidence="9" id="KW-0407">Ion channel</keyword>
<dbReference type="InterPro" id="IPR059116">
    <property type="entry name" value="P2X_receptor"/>
</dbReference>
<dbReference type="InterPro" id="IPR027309">
    <property type="entry name" value="P2X_extracellular_dom_sf"/>
</dbReference>
<keyword evidence="7 11" id="KW-0472">Membrane</keyword>
<accession>A0ABP1S547</accession>
<evidence type="ECO:0000256" key="10">
    <source>
        <dbReference type="SAM" id="MobiDB-lite"/>
    </source>
</evidence>
<keyword evidence="6" id="KW-0406">Ion transport</keyword>
<keyword evidence="5 11" id="KW-1133">Transmembrane helix</keyword>
<evidence type="ECO:0000256" key="3">
    <source>
        <dbReference type="ARBA" id="ARBA00022448"/>
    </source>
</evidence>
<dbReference type="PRINTS" id="PR01307">
    <property type="entry name" value="P2XRECEPTOR"/>
</dbReference>
<protein>
    <recommendedName>
        <fullName evidence="14">ATP receptor</fullName>
    </recommendedName>
</protein>
<keyword evidence="13" id="KW-1185">Reference proteome</keyword>
<feature type="region of interest" description="Disordered" evidence="10">
    <location>
        <begin position="431"/>
        <end position="457"/>
    </location>
</feature>
<feature type="transmembrane region" description="Helical" evidence="11">
    <location>
        <begin position="390"/>
        <end position="415"/>
    </location>
</feature>
<keyword evidence="8" id="KW-1071">Ligand-gated ion channel</keyword>
<evidence type="ECO:0000256" key="7">
    <source>
        <dbReference type="ARBA" id="ARBA00023136"/>
    </source>
</evidence>
<sequence length="457" mass="52306">MECIRKTISGLAIFETPKILRFKSKRIGITNISLQILILTYIVGFVRTATFHFVFYLCFEFTLNGTRLWTTCGTHCGTPNSKTFTSFLYLRHRYGIVWEKRYQTTCPVTSAVITKVKGVVYTNLTGHQQEVGNSSLYERIWDPTDYTFPTPGHENGGFFITTNVIITPNQTRGKCPESLNVEGAVCNADSDCPIGHSLPVGNGVFTGKCVTGQNEINKTCEIYAWCPVELDDPHIHDQRALLEGSENFTVFIKNWIEFVKFGEEYKRKNVLENANVTYIHKCIYNATTDPYCPIFRIGDIVKAARENFSEVAVRGAVFEIEIYWDCNLDRDFLEHCRPQYYFRRMDSPDSLISWNFRTAEYHEENRRTLFKTYGIKFIVKVTGQAGKFNFVPLLINLGSLLGLLGLAAMFCNFLLSSCGKNRHYYNEQKYLAVPPPDERPNDDDDSSEGKESNRRDS</sequence>
<keyword evidence="4 11" id="KW-0812">Transmembrane</keyword>
<organism evidence="12 13">
    <name type="scientific">Orchesella dallaii</name>
    <dbReference type="NCBI Taxonomy" id="48710"/>
    <lineage>
        <taxon>Eukaryota</taxon>
        <taxon>Metazoa</taxon>
        <taxon>Ecdysozoa</taxon>
        <taxon>Arthropoda</taxon>
        <taxon>Hexapoda</taxon>
        <taxon>Collembola</taxon>
        <taxon>Entomobryomorpha</taxon>
        <taxon>Entomobryoidea</taxon>
        <taxon>Orchesellidae</taxon>
        <taxon>Orchesellinae</taxon>
        <taxon>Orchesella</taxon>
    </lineage>
</organism>
<dbReference type="InterPro" id="IPR001429">
    <property type="entry name" value="P2X_purnocptor"/>
</dbReference>
<feature type="compositionally biased region" description="Basic and acidic residues" evidence="10">
    <location>
        <begin position="447"/>
        <end position="457"/>
    </location>
</feature>
<name>A0ABP1S547_9HEXA</name>
<evidence type="ECO:0000256" key="9">
    <source>
        <dbReference type="ARBA" id="ARBA00023303"/>
    </source>
</evidence>
<gene>
    <name evidence="12" type="ORF">ODALV1_LOCUS29812</name>
</gene>
<proteinExistence type="inferred from homology"/>
<evidence type="ECO:0008006" key="14">
    <source>
        <dbReference type="Google" id="ProtNLM"/>
    </source>
</evidence>
<evidence type="ECO:0000313" key="12">
    <source>
        <dbReference type="EMBL" id="CAL8143688.1"/>
    </source>
</evidence>
<dbReference type="Gene3D" id="1.10.287.940">
    <property type="entry name" value="atp-gated p2x4 ion channel"/>
    <property type="match status" value="1"/>
</dbReference>
<evidence type="ECO:0000256" key="4">
    <source>
        <dbReference type="ARBA" id="ARBA00022692"/>
    </source>
</evidence>
<dbReference type="NCBIfam" id="TIGR00863">
    <property type="entry name" value="P2X"/>
    <property type="match status" value="1"/>
</dbReference>
<evidence type="ECO:0000256" key="8">
    <source>
        <dbReference type="ARBA" id="ARBA00023286"/>
    </source>
</evidence>
<dbReference type="PANTHER" id="PTHR10125:SF31">
    <property type="entry name" value="P2X RECEPTOR E"/>
    <property type="match status" value="1"/>
</dbReference>
<feature type="transmembrane region" description="Helical" evidence="11">
    <location>
        <begin position="32"/>
        <end position="57"/>
    </location>
</feature>
<evidence type="ECO:0000256" key="11">
    <source>
        <dbReference type="SAM" id="Phobius"/>
    </source>
</evidence>
<evidence type="ECO:0000256" key="5">
    <source>
        <dbReference type="ARBA" id="ARBA00022989"/>
    </source>
</evidence>
<dbReference type="PANTHER" id="PTHR10125">
    <property type="entry name" value="P2X PURINOCEPTOR"/>
    <property type="match status" value="1"/>
</dbReference>
<dbReference type="EMBL" id="CAXLJM020000160">
    <property type="protein sequence ID" value="CAL8143688.1"/>
    <property type="molecule type" value="Genomic_DNA"/>
</dbReference>
<keyword evidence="3" id="KW-0813">Transport</keyword>
<comment type="subcellular location">
    <subcellularLocation>
        <location evidence="1">Endomembrane system</location>
    </subcellularLocation>
</comment>
<dbReference type="Pfam" id="PF00864">
    <property type="entry name" value="P2X_receptor"/>
    <property type="match status" value="1"/>
</dbReference>
<evidence type="ECO:0000313" key="13">
    <source>
        <dbReference type="Proteomes" id="UP001642540"/>
    </source>
</evidence>
<evidence type="ECO:0000256" key="2">
    <source>
        <dbReference type="ARBA" id="ARBA00009848"/>
    </source>
</evidence>
<dbReference type="Proteomes" id="UP001642540">
    <property type="component" value="Unassembled WGS sequence"/>
</dbReference>
<comment type="similarity">
    <text evidence="2">Belongs to the P2X receptor family.</text>
</comment>
<comment type="caution">
    <text evidence="12">The sequence shown here is derived from an EMBL/GenBank/DDBJ whole genome shotgun (WGS) entry which is preliminary data.</text>
</comment>
<dbReference type="Gene3D" id="2.60.490.10">
    <property type="entry name" value="atp-gated p2x4 ion channel domain"/>
    <property type="match status" value="1"/>
</dbReference>
<reference evidence="12 13" key="1">
    <citation type="submission" date="2024-08" db="EMBL/GenBank/DDBJ databases">
        <authorList>
            <person name="Cucini C."/>
            <person name="Frati F."/>
        </authorList>
    </citation>
    <scope>NUCLEOTIDE SEQUENCE [LARGE SCALE GENOMIC DNA]</scope>
</reference>